<name>A0A3N1XKU7_9FIRM</name>
<keyword evidence="2" id="KW-0472">Membrane</keyword>
<gene>
    <name evidence="3" type="ORF">EDD66_10629</name>
</gene>
<proteinExistence type="predicted"/>
<feature type="transmembrane region" description="Helical" evidence="2">
    <location>
        <begin position="214"/>
        <end position="232"/>
    </location>
</feature>
<feature type="region of interest" description="Disordered" evidence="1">
    <location>
        <begin position="1"/>
        <end position="21"/>
    </location>
</feature>
<feature type="transmembrane region" description="Helical" evidence="2">
    <location>
        <begin position="186"/>
        <end position="208"/>
    </location>
</feature>
<dbReference type="EMBL" id="RJVG01000006">
    <property type="protein sequence ID" value="ROR27334.1"/>
    <property type="molecule type" value="Genomic_DNA"/>
</dbReference>
<evidence type="ECO:0000313" key="4">
    <source>
        <dbReference type="Proteomes" id="UP000273083"/>
    </source>
</evidence>
<comment type="caution">
    <text evidence="3">The sequence shown here is derived from an EMBL/GenBank/DDBJ whole genome shotgun (WGS) entry which is preliminary data.</text>
</comment>
<evidence type="ECO:0000313" key="3">
    <source>
        <dbReference type="EMBL" id="ROR27334.1"/>
    </source>
</evidence>
<keyword evidence="2" id="KW-1133">Transmembrane helix</keyword>
<reference evidence="3 4" key="1">
    <citation type="submission" date="2018-11" db="EMBL/GenBank/DDBJ databases">
        <title>Genomic Encyclopedia of Type Strains, Phase IV (KMG-IV): sequencing the most valuable type-strain genomes for metagenomic binning, comparative biology and taxonomic classification.</title>
        <authorList>
            <person name="Goeker M."/>
        </authorList>
    </citation>
    <scope>NUCLEOTIDE SEQUENCE [LARGE SCALE GENOMIC DNA]</scope>
    <source>
        <strain evidence="3 4">DSM 26537</strain>
    </source>
</reference>
<sequence>MGFFNWFKRDKSDRDENEDRDNIVDETQVEIEKVNFEKEADNYDSTPKRKKYIQDSCESIVEASRQIDEAKVEYQAVTSYLTDMQKIDAIPVEERADLEDSARKIITLTRDRTGYQNRKDIKITDVQYQHMEQYEEEIPEEIIKIKKNEEYLIIVKNDMRALEGEKGSLHFNKEEILKQQQYLKGIAIIISFLVVGLLSLFATIASVFYKNMMIPYILTIIMAVISAVYVFYEARRNIYETKLTEQKLNRAIGLLNKVKIKYVNTTNLLDYSYNKHRVNSSSELKYLWEQYMKAKDEERRYKNNTELLNYYNEVLVKNLRKFKIADPDIWIYQAIAIIDNREMVEVRHRLNVRRAKLRERIDYNTKLKQDGMEKIQKLISKDPDWKKEVVESLKKYDINI</sequence>
<dbReference type="OrthoDB" id="9772748at2"/>
<dbReference type="RefSeq" id="WP_123609587.1">
    <property type="nucleotide sequence ID" value="NZ_RJVG01000006.1"/>
</dbReference>
<evidence type="ECO:0000256" key="2">
    <source>
        <dbReference type="SAM" id="Phobius"/>
    </source>
</evidence>
<evidence type="ECO:0000256" key="1">
    <source>
        <dbReference type="SAM" id="MobiDB-lite"/>
    </source>
</evidence>
<accession>A0A3N1XKU7</accession>
<keyword evidence="4" id="KW-1185">Reference proteome</keyword>
<dbReference type="Proteomes" id="UP000273083">
    <property type="component" value="Unassembled WGS sequence"/>
</dbReference>
<organism evidence="3 4">
    <name type="scientific">Mobilisporobacter senegalensis</name>
    <dbReference type="NCBI Taxonomy" id="1329262"/>
    <lineage>
        <taxon>Bacteria</taxon>
        <taxon>Bacillati</taxon>
        <taxon>Bacillota</taxon>
        <taxon>Clostridia</taxon>
        <taxon>Lachnospirales</taxon>
        <taxon>Lachnospiraceae</taxon>
        <taxon>Mobilisporobacter</taxon>
    </lineage>
</organism>
<protein>
    <submittedName>
        <fullName evidence="3">Uncharacterized protein</fullName>
    </submittedName>
</protein>
<dbReference type="AlphaFoldDB" id="A0A3N1XKU7"/>
<keyword evidence="2" id="KW-0812">Transmembrane</keyword>